<feature type="region of interest" description="Disordered" evidence="1">
    <location>
        <begin position="401"/>
        <end position="422"/>
    </location>
</feature>
<dbReference type="PANTHER" id="PTHR23028">
    <property type="entry name" value="ACETYLTRANSFERASE"/>
    <property type="match status" value="1"/>
</dbReference>
<keyword evidence="4" id="KW-0808">Transferase</keyword>
<dbReference type="GO" id="GO:0016020">
    <property type="term" value="C:membrane"/>
    <property type="evidence" value="ECO:0007669"/>
    <property type="project" value="TreeGrafter"/>
</dbReference>
<gene>
    <name evidence="4" type="ORF">WG78_20740</name>
</gene>
<evidence type="ECO:0000256" key="1">
    <source>
        <dbReference type="SAM" id="MobiDB-lite"/>
    </source>
</evidence>
<keyword evidence="5" id="KW-1185">Reference proteome</keyword>
<keyword evidence="2" id="KW-0472">Membrane</keyword>
<dbReference type="InterPro" id="IPR002656">
    <property type="entry name" value="Acyl_transf_3_dom"/>
</dbReference>
<dbReference type="EMBL" id="LAQT01000037">
    <property type="protein sequence ID" value="KPC49361.1"/>
    <property type="molecule type" value="Genomic_DNA"/>
</dbReference>
<dbReference type="PATRIC" id="fig|857265.3.peg.4246"/>
<accession>A0A0N0XG22</accession>
<proteinExistence type="predicted"/>
<dbReference type="InterPro" id="IPR050879">
    <property type="entry name" value="Acyltransferase_3"/>
</dbReference>
<comment type="caution">
    <text evidence="4">The sequence shown here is derived from an EMBL/GenBank/DDBJ whole genome shotgun (WGS) entry which is preliminary data.</text>
</comment>
<keyword evidence="2" id="KW-1133">Transmembrane helix</keyword>
<feature type="transmembrane region" description="Helical" evidence="2">
    <location>
        <begin position="69"/>
        <end position="87"/>
    </location>
</feature>
<feature type="domain" description="Acyltransferase 3" evidence="3">
    <location>
        <begin position="3"/>
        <end position="317"/>
    </location>
</feature>
<dbReference type="GO" id="GO:0000271">
    <property type="term" value="P:polysaccharide biosynthetic process"/>
    <property type="evidence" value="ECO:0007669"/>
    <property type="project" value="TreeGrafter"/>
</dbReference>
<reference evidence="4 5" key="1">
    <citation type="submission" date="2015-07" db="EMBL/GenBank/DDBJ databases">
        <title>Draft genome sequence of the Amantichitinum ursilacus IGB-41, a new chitin-degrading bacterium.</title>
        <authorList>
            <person name="Kirstahler P."/>
            <person name="Guenther M."/>
            <person name="Grumaz C."/>
            <person name="Rupp S."/>
            <person name="Zibek S."/>
            <person name="Sohn K."/>
        </authorList>
    </citation>
    <scope>NUCLEOTIDE SEQUENCE [LARGE SCALE GENOMIC DNA]</scope>
    <source>
        <strain evidence="4 5">IGB-41</strain>
    </source>
</reference>
<dbReference type="OrthoDB" id="9814807at2"/>
<feature type="transmembrane region" description="Helical" evidence="2">
    <location>
        <begin position="277"/>
        <end position="295"/>
    </location>
</feature>
<evidence type="ECO:0000313" key="4">
    <source>
        <dbReference type="EMBL" id="KPC49361.1"/>
    </source>
</evidence>
<evidence type="ECO:0000259" key="3">
    <source>
        <dbReference type="Pfam" id="PF01757"/>
    </source>
</evidence>
<evidence type="ECO:0000313" key="5">
    <source>
        <dbReference type="Proteomes" id="UP000037939"/>
    </source>
</evidence>
<feature type="transmembrane region" description="Helical" evidence="2">
    <location>
        <begin position="141"/>
        <end position="158"/>
    </location>
</feature>
<keyword evidence="2" id="KW-0812">Transmembrane</keyword>
<sequence length="422" mass="47431">MGLLRFFLALSVIGAHANSTVLGYYGIRGQYVVDFFFIISGFYMAMVLNGRYKDTDPLHFYLNRVLRLFPTYYIGLIFALLISYHEIANFFGQLDFGAKLYFIFQNLFIIGQDASYLVCAHQAIATQGCADPVGMAINPPMWSLAVECCFFLAAPFILKSEKRTYLMVLAGCIYSTALHRIVFPLEGIEGLRNTEAYALNMYFYPASFIFFGGGALAFHLSKRTTAPNYIALAFLVLALSYSYTVMPAWHMLLIATMIPVLFNYTKKNKFDRALGDLTYPAYILHFPFVVLLEPVAKAHPEYFRFVSMGTVVAAIAVLLGHLIHITVENRVNAYRKSFALKAAEREVLGNVNPTPWPRYAPVVLALYLLVPAPMLFYIFKSQTEQRHISWVDALRHSPRPHGVPVDADKLGPAPAEEEAAAN</sequence>
<keyword evidence="4" id="KW-0012">Acyltransferase</keyword>
<feature type="transmembrane region" description="Helical" evidence="2">
    <location>
        <begin position="27"/>
        <end position="48"/>
    </location>
</feature>
<dbReference type="GO" id="GO:0016747">
    <property type="term" value="F:acyltransferase activity, transferring groups other than amino-acyl groups"/>
    <property type="evidence" value="ECO:0007669"/>
    <property type="project" value="InterPro"/>
</dbReference>
<dbReference type="PANTHER" id="PTHR23028:SF53">
    <property type="entry name" value="ACYL_TRANSF_3 DOMAIN-CONTAINING PROTEIN"/>
    <property type="match status" value="1"/>
</dbReference>
<feature type="transmembrane region" description="Helical" evidence="2">
    <location>
        <begin position="232"/>
        <end position="257"/>
    </location>
</feature>
<evidence type="ECO:0000256" key="2">
    <source>
        <dbReference type="SAM" id="Phobius"/>
    </source>
</evidence>
<feature type="transmembrane region" description="Helical" evidence="2">
    <location>
        <begin position="165"/>
        <end position="182"/>
    </location>
</feature>
<name>A0A0N0XG22_9NEIS</name>
<organism evidence="4 5">
    <name type="scientific">Amantichitinum ursilacus</name>
    <dbReference type="NCBI Taxonomy" id="857265"/>
    <lineage>
        <taxon>Bacteria</taxon>
        <taxon>Pseudomonadati</taxon>
        <taxon>Pseudomonadota</taxon>
        <taxon>Betaproteobacteria</taxon>
        <taxon>Neisseriales</taxon>
        <taxon>Chitinibacteraceae</taxon>
        <taxon>Amantichitinum</taxon>
    </lineage>
</organism>
<feature type="transmembrane region" description="Helical" evidence="2">
    <location>
        <begin position="359"/>
        <end position="379"/>
    </location>
</feature>
<dbReference type="Pfam" id="PF01757">
    <property type="entry name" value="Acyl_transf_3"/>
    <property type="match status" value="1"/>
</dbReference>
<dbReference type="STRING" id="857265.WG78_20740"/>
<dbReference type="RefSeq" id="WP_053939715.1">
    <property type="nucleotide sequence ID" value="NZ_LAQT01000037.1"/>
</dbReference>
<feature type="transmembrane region" description="Helical" evidence="2">
    <location>
        <begin position="302"/>
        <end position="323"/>
    </location>
</feature>
<dbReference type="AlphaFoldDB" id="A0A0N0XG22"/>
<protein>
    <submittedName>
        <fullName evidence="4">Acyltransferase family protein</fullName>
    </submittedName>
</protein>
<dbReference type="Proteomes" id="UP000037939">
    <property type="component" value="Unassembled WGS sequence"/>
</dbReference>
<feature type="transmembrane region" description="Helical" evidence="2">
    <location>
        <begin position="202"/>
        <end position="220"/>
    </location>
</feature>